<gene>
    <name evidence="11" type="ORF">ZOSMA_217G00250</name>
</gene>
<protein>
    <submittedName>
        <fullName evidence="11">Beta-glucuronidase, family GH79</fullName>
    </submittedName>
</protein>
<evidence type="ECO:0000256" key="9">
    <source>
        <dbReference type="ARBA" id="ARBA00023765"/>
    </source>
</evidence>
<evidence type="ECO:0000256" key="5">
    <source>
        <dbReference type="ARBA" id="ARBA00022801"/>
    </source>
</evidence>
<dbReference type="Pfam" id="PF03662">
    <property type="entry name" value="Glyco_hydro_79n"/>
    <property type="match status" value="1"/>
</dbReference>
<accession>A0A0K9PM62</accession>
<dbReference type="InterPro" id="IPR017853">
    <property type="entry name" value="GH"/>
</dbReference>
<evidence type="ECO:0000256" key="6">
    <source>
        <dbReference type="ARBA" id="ARBA00023136"/>
    </source>
</evidence>
<reference evidence="12" key="1">
    <citation type="journal article" date="2016" name="Nature">
        <title>The genome of the seagrass Zostera marina reveals angiosperm adaptation to the sea.</title>
        <authorList>
            <person name="Olsen J.L."/>
            <person name="Rouze P."/>
            <person name="Verhelst B."/>
            <person name="Lin Y.-C."/>
            <person name="Bayer T."/>
            <person name="Collen J."/>
            <person name="Dattolo E."/>
            <person name="De Paoli E."/>
            <person name="Dittami S."/>
            <person name="Maumus F."/>
            <person name="Michel G."/>
            <person name="Kersting A."/>
            <person name="Lauritano C."/>
            <person name="Lohaus R."/>
            <person name="Toepel M."/>
            <person name="Tonon T."/>
            <person name="Vanneste K."/>
            <person name="Amirebrahimi M."/>
            <person name="Brakel J."/>
            <person name="Bostroem C."/>
            <person name="Chovatia M."/>
            <person name="Grimwood J."/>
            <person name="Jenkins J.W."/>
            <person name="Jueterbock A."/>
            <person name="Mraz A."/>
            <person name="Stam W.T."/>
            <person name="Tice H."/>
            <person name="Bornberg-Bauer E."/>
            <person name="Green P.J."/>
            <person name="Pearson G.A."/>
            <person name="Procaccini G."/>
            <person name="Duarte C.M."/>
            <person name="Schmutz J."/>
            <person name="Reusch T.B.H."/>
            <person name="Van de Peer Y."/>
        </authorList>
    </citation>
    <scope>NUCLEOTIDE SEQUENCE [LARGE SCALE GENOMIC DNA]</scope>
    <source>
        <strain evidence="12">cv. Finnish</strain>
    </source>
</reference>
<organism evidence="11 12">
    <name type="scientific">Zostera marina</name>
    <name type="common">Eelgrass</name>
    <dbReference type="NCBI Taxonomy" id="29655"/>
    <lineage>
        <taxon>Eukaryota</taxon>
        <taxon>Viridiplantae</taxon>
        <taxon>Streptophyta</taxon>
        <taxon>Embryophyta</taxon>
        <taxon>Tracheophyta</taxon>
        <taxon>Spermatophyta</taxon>
        <taxon>Magnoliopsida</taxon>
        <taxon>Liliopsida</taxon>
        <taxon>Zosteraceae</taxon>
        <taxon>Zostera</taxon>
    </lineage>
</organism>
<comment type="function">
    <text evidence="10">Endoglycosidase which is a cell surface and extracellular matrix-degrading enzyme. Cleaves heparan sulfate proteoglycans (HSPGs) into heparan sulfate side chains and core proteoglycans.</text>
</comment>
<name>A0A0K9PM62_ZOSMR</name>
<dbReference type="SUPFAM" id="SSF51445">
    <property type="entry name" value="(Trans)glycosidases"/>
    <property type="match status" value="1"/>
</dbReference>
<dbReference type="OMA" id="CTPFTKN"/>
<dbReference type="GO" id="GO:0005765">
    <property type="term" value="C:lysosomal membrane"/>
    <property type="evidence" value="ECO:0007669"/>
    <property type="project" value="UniProtKB-SubCell"/>
</dbReference>
<evidence type="ECO:0000256" key="10">
    <source>
        <dbReference type="ARBA" id="ARBA00055929"/>
    </source>
</evidence>
<keyword evidence="3" id="KW-0964">Secreted</keyword>
<dbReference type="PANTHER" id="PTHR14363:SF17">
    <property type="entry name" value="HEPARANASE-LIKE PROTEIN 3"/>
    <property type="match status" value="1"/>
</dbReference>
<comment type="subcellular location">
    <subcellularLocation>
        <location evidence="9">Lysosome membrane</location>
        <topology evidence="9">Peripheral membrane protein</topology>
    </subcellularLocation>
    <subcellularLocation>
        <location evidence="1">Secreted</location>
    </subcellularLocation>
</comment>
<evidence type="ECO:0000313" key="12">
    <source>
        <dbReference type="Proteomes" id="UP000036987"/>
    </source>
</evidence>
<evidence type="ECO:0000256" key="2">
    <source>
        <dbReference type="ARBA" id="ARBA00009800"/>
    </source>
</evidence>
<keyword evidence="12" id="KW-1185">Reference proteome</keyword>
<keyword evidence="5" id="KW-0378">Hydrolase</keyword>
<dbReference type="GO" id="GO:0005576">
    <property type="term" value="C:extracellular region"/>
    <property type="evidence" value="ECO:0007669"/>
    <property type="project" value="UniProtKB-SubCell"/>
</dbReference>
<evidence type="ECO:0000256" key="8">
    <source>
        <dbReference type="ARBA" id="ARBA00023228"/>
    </source>
</evidence>
<sequence length="528" mass="58563">MGIGFLAAVLGSCVWVYWFSGGFAAVVCREALESIESTDGVAFVDGKFAIGYTDEDFICATMDWWPPEKCDYGTCSWGHASILNLDLSNPILINAVKEFSPIKLRIGGSLQDKVIYAVDDPEIKCLPFKKNTSQMFGFTEGCLSMSRWDELNRFFKKTRAVVIFGLNALNGRIHLKDGSCKGPWNSTNAAAFINYTVNNGYTIHGWELGNELSGHGVGTRVQPDQYTADVIKLKSMVDNSYADSLSKPLVLSPGGFFDATWFKYLIEKTKPNYMDVVTHHIYNLGPGVDTHLVSKILDPSYLNGEANTFRKLQQIIINAETSTTAWVGEAGGAYNSGHHLVTNAFVFSFWYLDQLGMSATFDTKTYCRQSLIGGNYGILNTTTYKPNPDYFSALLWHRLMGRRVLSATFNGTDKIRVYAHCSKQSKGVTLLLLNLDMDTTVYVSPSLGYNRIERLVEFPREEYHLTAKDGDLHSQVMMLNGKALITKDNGKIPALNPVVIPSSSQPIIVAPCSIVFAHFPYSFVPACI</sequence>
<evidence type="ECO:0000313" key="11">
    <source>
        <dbReference type="EMBL" id="KMZ69330.1"/>
    </source>
</evidence>
<keyword evidence="4" id="KW-0732">Signal</keyword>
<evidence type="ECO:0000256" key="4">
    <source>
        <dbReference type="ARBA" id="ARBA00022729"/>
    </source>
</evidence>
<comment type="caution">
    <text evidence="11">The sequence shown here is derived from an EMBL/GenBank/DDBJ whole genome shotgun (WGS) entry which is preliminary data.</text>
</comment>
<keyword evidence="8" id="KW-0458">Lysosome</keyword>
<dbReference type="PANTHER" id="PTHR14363">
    <property type="entry name" value="HEPARANASE-RELATED"/>
    <property type="match status" value="1"/>
</dbReference>
<keyword evidence="7" id="KW-0325">Glycoprotein</keyword>
<dbReference type="EMBL" id="LFYR01000779">
    <property type="protein sequence ID" value="KMZ69330.1"/>
    <property type="molecule type" value="Genomic_DNA"/>
</dbReference>
<dbReference type="GO" id="GO:0004566">
    <property type="term" value="F:beta-glucuronidase activity"/>
    <property type="evidence" value="ECO:0000318"/>
    <property type="project" value="GO_Central"/>
</dbReference>
<proteinExistence type="inferred from homology"/>
<keyword evidence="6" id="KW-0472">Membrane</keyword>
<dbReference type="OrthoDB" id="726732at2759"/>
<dbReference type="Proteomes" id="UP000036987">
    <property type="component" value="Unassembled WGS sequence"/>
</dbReference>
<comment type="similarity">
    <text evidence="2">Belongs to the glycosyl hydrolase 79 family.</text>
</comment>
<dbReference type="Gene3D" id="3.20.20.80">
    <property type="entry name" value="Glycosidases"/>
    <property type="match status" value="1"/>
</dbReference>
<dbReference type="AlphaFoldDB" id="A0A0K9PM62"/>
<evidence type="ECO:0000256" key="1">
    <source>
        <dbReference type="ARBA" id="ARBA00004613"/>
    </source>
</evidence>
<evidence type="ECO:0000256" key="7">
    <source>
        <dbReference type="ARBA" id="ARBA00023180"/>
    </source>
</evidence>
<dbReference type="InterPro" id="IPR005199">
    <property type="entry name" value="Glyco_hydro_79"/>
</dbReference>
<dbReference type="FunFam" id="3.20.20.80:FF:000023">
    <property type="entry name" value="heparanase-like protein 3"/>
    <property type="match status" value="1"/>
</dbReference>
<evidence type="ECO:0000256" key="3">
    <source>
        <dbReference type="ARBA" id="ARBA00022525"/>
    </source>
</evidence>